<dbReference type="EMBL" id="CAVNYO010000082">
    <property type="protein sequence ID" value="CAK5265143.1"/>
    <property type="molecule type" value="Genomic_DNA"/>
</dbReference>
<dbReference type="PRINTS" id="PR00080">
    <property type="entry name" value="SDRFAMILY"/>
</dbReference>
<dbReference type="Pfam" id="PF13561">
    <property type="entry name" value="adh_short_C2"/>
    <property type="match status" value="1"/>
</dbReference>
<gene>
    <name evidence="3" type="ORF">MYCIT1_LOCUS5914</name>
</gene>
<keyword evidence="4" id="KW-1185">Reference proteome</keyword>
<organism evidence="3 4">
    <name type="scientific">Mycena citricolor</name>
    <dbReference type="NCBI Taxonomy" id="2018698"/>
    <lineage>
        <taxon>Eukaryota</taxon>
        <taxon>Fungi</taxon>
        <taxon>Dikarya</taxon>
        <taxon>Basidiomycota</taxon>
        <taxon>Agaricomycotina</taxon>
        <taxon>Agaricomycetes</taxon>
        <taxon>Agaricomycetidae</taxon>
        <taxon>Agaricales</taxon>
        <taxon>Marasmiineae</taxon>
        <taxon>Mycenaceae</taxon>
        <taxon>Mycena</taxon>
    </lineage>
</organism>
<comment type="caution">
    <text evidence="3">The sequence shown here is derived from an EMBL/GenBank/DDBJ whole genome shotgun (WGS) entry which is preliminary data.</text>
</comment>
<name>A0AAD2GZ76_9AGAR</name>
<dbReference type="InterPro" id="IPR002347">
    <property type="entry name" value="SDR_fam"/>
</dbReference>
<evidence type="ECO:0000313" key="3">
    <source>
        <dbReference type="EMBL" id="CAK5265143.1"/>
    </source>
</evidence>
<dbReference type="Gene3D" id="3.40.50.720">
    <property type="entry name" value="NAD(P)-binding Rossmann-like Domain"/>
    <property type="match status" value="1"/>
</dbReference>
<dbReference type="AlphaFoldDB" id="A0AAD2GZ76"/>
<evidence type="ECO:0000256" key="1">
    <source>
        <dbReference type="ARBA" id="ARBA00006484"/>
    </source>
</evidence>
<dbReference type="PANTHER" id="PTHR24321:SF8">
    <property type="entry name" value="ESTRADIOL 17-BETA-DEHYDROGENASE 8-RELATED"/>
    <property type="match status" value="1"/>
</dbReference>
<sequence length="327" mass="34396">MKLCQAIPRGHETTSRETRVINNFLHLPCQLFLGAAERPTCGDESTKQHLVSHHPPLILHHTISNEPSTMSAASPKVAVVTGAAQGIGRGIASKLSSDGLAVVVVDLPTKLDALTQLVDELGGASKALALACDVSSEEQVQQAIDQTVQTYGRLDVMVANAGIAGQGGSVAEANVSEWEDLWHVNIRGTLLCYKLAAQQMIKQGWGGRIIGASSVAGQRGIAGLGAYSVSKAAVKSLTQTSALELREHKITVNAYAPGLIETPMTVGFMARRQAAANLTDTRKYLGLGSELRVGTPAEIAALVSYLVSDAAWFVTGQTISIDDGAHL</sequence>
<dbReference type="SUPFAM" id="SSF51735">
    <property type="entry name" value="NAD(P)-binding Rossmann-fold domains"/>
    <property type="match status" value="1"/>
</dbReference>
<evidence type="ECO:0000256" key="2">
    <source>
        <dbReference type="ARBA" id="ARBA00023002"/>
    </source>
</evidence>
<keyword evidence="2" id="KW-0560">Oxidoreductase</keyword>
<accession>A0AAD2GZ76</accession>
<dbReference type="PRINTS" id="PR00081">
    <property type="entry name" value="GDHRDH"/>
</dbReference>
<evidence type="ECO:0008006" key="5">
    <source>
        <dbReference type="Google" id="ProtNLM"/>
    </source>
</evidence>
<dbReference type="PANTHER" id="PTHR24321">
    <property type="entry name" value="DEHYDROGENASES, SHORT CHAIN"/>
    <property type="match status" value="1"/>
</dbReference>
<comment type="similarity">
    <text evidence="1">Belongs to the short-chain dehydrogenases/reductases (SDR) family.</text>
</comment>
<dbReference type="GO" id="GO:0016491">
    <property type="term" value="F:oxidoreductase activity"/>
    <property type="evidence" value="ECO:0007669"/>
    <property type="project" value="UniProtKB-KW"/>
</dbReference>
<dbReference type="FunFam" id="3.40.50.720:FF:000084">
    <property type="entry name" value="Short-chain dehydrogenase reductase"/>
    <property type="match status" value="1"/>
</dbReference>
<reference evidence="3" key="1">
    <citation type="submission" date="2023-11" db="EMBL/GenBank/DDBJ databases">
        <authorList>
            <person name="De Vega J J."/>
            <person name="De Vega J J."/>
        </authorList>
    </citation>
    <scope>NUCLEOTIDE SEQUENCE</scope>
</reference>
<dbReference type="InterPro" id="IPR036291">
    <property type="entry name" value="NAD(P)-bd_dom_sf"/>
</dbReference>
<dbReference type="Proteomes" id="UP001295794">
    <property type="component" value="Unassembled WGS sequence"/>
</dbReference>
<evidence type="ECO:0000313" key="4">
    <source>
        <dbReference type="Proteomes" id="UP001295794"/>
    </source>
</evidence>
<proteinExistence type="inferred from homology"/>
<protein>
    <recommendedName>
        <fullName evidence="5">NAD(P)-binding protein</fullName>
    </recommendedName>
</protein>